<evidence type="ECO:0000256" key="2">
    <source>
        <dbReference type="SAM" id="SignalP"/>
    </source>
</evidence>
<dbReference type="Pfam" id="PF14224">
    <property type="entry name" value="DUF4331"/>
    <property type="match status" value="1"/>
</dbReference>
<dbReference type="Pfam" id="PF13860">
    <property type="entry name" value="FlgD_ig"/>
    <property type="match status" value="1"/>
</dbReference>
<feature type="domain" description="FlgD/Vpr Ig-like" evidence="3">
    <location>
        <begin position="517"/>
        <end position="582"/>
    </location>
</feature>
<dbReference type="Gene3D" id="2.60.40.4070">
    <property type="match status" value="1"/>
</dbReference>
<evidence type="ECO:0000256" key="1">
    <source>
        <dbReference type="SAM" id="MobiDB-lite"/>
    </source>
</evidence>
<evidence type="ECO:0000313" key="5">
    <source>
        <dbReference type="Proteomes" id="UP000319771"/>
    </source>
</evidence>
<organism evidence="4 5">
    <name type="scientific">Eiseniibacteriota bacterium</name>
    <dbReference type="NCBI Taxonomy" id="2212470"/>
    <lineage>
        <taxon>Bacteria</taxon>
        <taxon>Candidatus Eiseniibacteriota</taxon>
    </lineage>
</organism>
<dbReference type="InterPro" id="IPR026444">
    <property type="entry name" value="Secre_tail"/>
</dbReference>
<feature type="chain" id="PRO_5021794110" evidence="2">
    <location>
        <begin position="28"/>
        <end position="592"/>
    </location>
</feature>
<name>A0A538U2Q9_UNCEI</name>
<dbReference type="AlphaFoldDB" id="A0A538U2Q9"/>
<reference evidence="4 5" key="1">
    <citation type="journal article" date="2019" name="Nat. Microbiol.">
        <title>Mediterranean grassland soil C-N compound turnover is dependent on rainfall and depth, and is mediated by genomically divergent microorganisms.</title>
        <authorList>
            <person name="Diamond S."/>
            <person name="Andeer P.F."/>
            <person name="Li Z."/>
            <person name="Crits-Christoph A."/>
            <person name="Burstein D."/>
            <person name="Anantharaman K."/>
            <person name="Lane K.R."/>
            <person name="Thomas B.C."/>
            <person name="Pan C."/>
            <person name="Northen T.R."/>
            <person name="Banfield J.F."/>
        </authorList>
    </citation>
    <scope>NUCLEOTIDE SEQUENCE [LARGE SCALE GENOMIC DNA]</scope>
    <source>
        <strain evidence="4">WS_11</strain>
    </source>
</reference>
<feature type="region of interest" description="Disordered" evidence="1">
    <location>
        <begin position="447"/>
        <end position="510"/>
    </location>
</feature>
<dbReference type="NCBIfam" id="TIGR04183">
    <property type="entry name" value="Por_Secre_tail"/>
    <property type="match status" value="1"/>
</dbReference>
<proteinExistence type="predicted"/>
<dbReference type="EMBL" id="VBPB01000254">
    <property type="protein sequence ID" value="TMQ70049.1"/>
    <property type="molecule type" value="Genomic_DNA"/>
</dbReference>
<evidence type="ECO:0000313" key="4">
    <source>
        <dbReference type="EMBL" id="TMQ70049.1"/>
    </source>
</evidence>
<dbReference type="InterPro" id="IPR025965">
    <property type="entry name" value="FlgD/Vpr_Ig-like"/>
</dbReference>
<feature type="signal peptide" evidence="2">
    <location>
        <begin position="1"/>
        <end position="27"/>
    </location>
</feature>
<evidence type="ECO:0000259" key="3">
    <source>
        <dbReference type="Pfam" id="PF13860"/>
    </source>
</evidence>
<dbReference type="InterPro" id="IPR025566">
    <property type="entry name" value="DUF4331"/>
</dbReference>
<accession>A0A538U2Q9</accession>
<protein>
    <submittedName>
        <fullName evidence="4">DUF4331 domain-containing protein</fullName>
    </submittedName>
</protein>
<sequence length="592" mass="63767">MRHRTWGAALAAALTLAIGLSPLPARASSHSEAPGTAKDRLADDTDAYAWVSNDAPNHVTLVGNWVPLIEPGSGPNFASFDDEVFYWFNIDNVGDAQDHIRYLFRFKTTRQTDATFLYNTGVVTSLTDPHLNVRQSYTVTRFDNDVPTVLGTDLPVAPQFVGPVSMPNYGDLAKAAVQTLSDGSKVFVGPRDDPFFVDLAAIFDLLTIRQPPGNRGEGRDGVGGYNVMTIALQIPKTHLTSDGQAPGATNSVIGLYLSADRPTTRTLHDDGTVTTAGPNIAVSRLGNPLVNEVVIPLKDKDKFNASEPEDDAANFLNYVLDPELAHLLTLLYGIATPPAPRLDLVAVFLTGIPGLNKPANPNQVPCEMLRLNMATPPSLHPKRLGILAGDNAGFPNGRRLADDVVDIAERVVAGATGFTPTFNHAPNNQLGDGVDFNDKPFLPYFPYVAPPQNPLRHEHHQEADNDGDDDHHHHGWGRHADREDATPGDGLEATGPTLETGTAEFGVKVSGPNPASATRLEYSLPVPEHVTLKVFDLQGRVVRTLLDQDADAGSFTSSWNGLTDNGDRAGKGIYFVRMSAAGQQSQKKVVLQ</sequence>
<keyword evidence="2" id="KW-0732">Signal</keyword>
<comment type="caution">
    <text evidence="4">The sequence shown here is derived from an EMBL/GenBank/DDBJ whole genome shotgun (WGS) entry which is preliminary data.</text>
</comment>
<gene>
    <name evidence="4" type="ORF">E6K81_13515</name>
</gene>
<dbReference type="Proteomes" id="UP000319771">
    <property type="component" value="Unassembled WGS sequence"/>
</dbReference>